<dbReference type="AlphaFoldDB" id="A0A1W2THA3"/>
<dbReference type="OMA" id="LCEVGRW"/>
<feature type="chain" id="PRO_5010733619" evidence="1">
    <location>
        <begin position="18"/>
        <end position="592"/>
    </location>
</feature>
<sequence length="592" mass="64872">MALEIAGLVLGAVSALAALRGALDTALLIDSYFDEEKSDCGYLALRYHVQKTRMDLWRQVYKIDDPSTCPLRHKPEVVQKLVVQILGQITQLFDDSKKLVKRHQISTQELPPAGAGGVSHSQDTIKALSKLRIKPMAKFRWTIKGKAEFEEKVLRISTLVDDLQGFTIDASELRSLERALPSMSLKSVANAEMLQTLHDSQAESNVCLATSAKVKLLRKKTTHPLDGSVTVITNDQLRFLKDSSTLGTLRLPSAGFRPVWIEWCIISEGAAAPEYIRRIKALGYLLEQAGNPALRLPVCYGIFDDLAHEAKFGARRIGYVFGAPHAGGHHPASASASTSASASAMTVPRPPPCPSYDGNFRDHPPRTLSDLIRDAKSFPVPLLGDRFALAVALATAFGNFHSAGWLHKGFHSGSIAFLAHAPTTTTRGEGEEGVTAAIRITDPFVTGFQYARPAGAHSLSRGPLEDGALEHYYHPAADKGFSRRLDLYSLGVVLCEVGRWGLVAATVSEGTRRRMVDRAAWRNYMVTRVLADIGWRMGAMYQSAVRTLLECRLPDDDGDNDDDDDDDDGDHGGFFEQEYFEKVIRPLSACSA</sequence>
<evidence type="ECO:0000259" key="2">
    <source>
        <dbReference type="Pfam" id="PF14479"/>
    </source>
</evidence>
<proteinExistence type="predicted"/>
<dbReference type="Pfam" id="PF14479">
    <property type="entry name" value="HeLo"/>
    <property type="match status" value="1"/>
</dbReference>
<dbReference type="PANTHER" id="PTHR37542:SF3">
    <property type="entry name" value="PRION-INHIBITION AND PROPAGATION HELO DOMAIN-CONTAINING PROTEIN"/>
    <property type="match status" value="1"/>
</dbReference>
<keyword evidence="1" id="KW-0732">Signal</keyword>
<dbReference type="OrthoDB" id="1911848at2759"/>
<dbReference type="InterPro" id="IPR038305">
    <property type="entry name" value="HeLo_sf"/>
</dbReference>
<feature type="domain" description="Prion-inhibition and propagation HeLo" evidence="2">
    <location>
        <begin position="7"/>
        <end position="194"/>
    </location>
</feature>
<feature type="signal peptide" evidence="1">
    <location>
        <begin position="1"/>
        <end position="17"/>
    </location>
</feature>
<keyword evidence="4" id="KW-1185">Reference proteome</keyword>
<reference evidence="3" key="1">
    <citation type="submission" date="2016-03" db="EMBL/GenBank/DDBJ databases">
        <title>Draft genome sequence of Rosellinia necatrix.</title>
        <authorList>
            <person name="Kanematsu S."/>
        </authorList>
    </citation>
    <scope>NUCLEOTIDE SEQUENCE [LARGE SCALE GENOMIC DNA]</scope>
    <source>
        <strain evidence="3">W97</strain>
    </source>
</reference>
<evidence type="ECO:0000256" key="1">
    <source>
        <dbReference type="SAM" id="SignalP"/>
    </source>
</evidence>
<dbReference type="EMBL" id="DF977471">
    <property type="protein sequence ID" value="GAP87499.1"/>
    <property type="molecule type" value="Genomic_DNA"/>
</dbReference>
<evidence type="ECO:0000313" key="3">
    <source>
        <dbReference type="EMBL" id="GAP87499.1"/>
    </source>
</evidence>
<protein>
    <submittedName>
        <fullName evidence="3">Putative HET-s domain</fullName>
    </submittedName>
</protein>
<dbReference type="PANTHER" id="PTHR37542">
    <property type="entry name" value="HELO DOMAIN-CONTAINING PROTEIN-RELATED"/>
    <property type="match status" value="1"/>
</dbReference>
<name>A0A1W2THA3_ROSNE</name>
<dbReference type="STRING" id="77044.A0A1W2THA3"/>
<accession>A0A1W2THA3</accession>
<gene>
    <name evidence="3" type="ORF">SAMD00023353_2600500</name>
</gene>
<dbReference type="Gene3D" id="1.20.120.1020">
    <property type="entry name" value="Prion-inhibition and propagation, HeLo domain"/>
    <property type="match status" value="1"/>
</dbReference>
<dbReference type="InterPro" id="IPR029498">
    <property type="entry name" value="HeLo_dom"/>
</dbReference>
<dbReference type="Proteomes" id="UP000054516">
    <property type="component" value="Unassembled WGS sequence"/>
</dbReference>
<organism evidence="3">
    <name type="scientific">Rosellinia necatrix</name>
    <name type="common">White root-rot fungus</name>
    <dbReference type="NCBI Taxonomy" id="77044"/>
    <lineage>
        <taxon>Eukaryota</taxon>
        <taxon>Fungi</taxon>
        <taxon>Dikarya</taxon>
        <taxon>Ascomycota</taxon>
        <taxon>Pezizomycotina</taxon>
        <taxon>Sordariomycetes</taxon>
        <taxon>Xylariomycetidae</taxon>
        <taxon>Xylariales</taxon>
        <taxon>Xylariaceae</taxon>
        <taxon>Rosellinia</taxon>
    </lineage>
</organism>
<evidence type="ECO:0000313" key="4">
    <source>
        <dbReference type="Proteomes" id="UP000054516"/>
    </source>
</evidence>